<evidence type="ECO:0000313" key="1">
    <source>
        <dbReference type="EMBL" id="MBA2225968.1"/>
    </source>
</evidence>
<dbReference type="Gene3D" id="3.30.700.10">
    <property type="entry name" value="Glycoprotein, Type 4 Pilin"/>
    <property type="match status" value="1"/>
</dbReference>
<dbReference type="RefSeq" id="WP_194537390.1">
    <property type="nucleotide sequence ID" value="NZ_JACEFB010000003.1"/>
</dbReference>
<comment type="caution">
    <text evidence="1">The sequence shown here is derived from an EMBL/GenBank/DDBJ whole genome shotgun (WGS) entry which is preliminary data.</text>
</comment>
<name>A0A7V9ABF5_9BACT</name>
<dbReference type="SUPFAM" id="SSF54523">
    <property type="entry name" value="Pili subunits"/>
    <property type="match status" value="1"/>
</dbReference>
<evidence type="ECO:0000313" key="2">
    <source>
        <dbReference type="Proteomes" id="UP000542342"/>
    </source>
</evidence>
<dbReference type="Proteomes" id="UP000542342">
    <property type="component" value="Unassembled WGS sequence"/>
</dbReference>
<protein>
    <submittedName>
        <fullName evidence="1">Type II secretion system protein</fullName>
    </submittedName>
</protein>
<organism evidence="1 2">
    <name type="scientific">Thermogemmata fonticola</name>
    <dbReference type="NCBI Taxonomy" id="2755323"/>
    <lineage>
        <taxon>Bacteria</taxon>
        <taxon>Pseudomonadati</taxon>
        <taxon>Planctomycetota</taxon>
        <taxon>Planctomycetia</taxon>
        <taxon>Gemmatales</taxon>
        <taxon>Gemmataceae</taxon>
        <taxon>Thermogemmata</taxon>
    </lineage>
</organism>
<dbReference type="Pfam" id="PF07963">
    <property type="entry name" value="N_methyl"/>
    <property type="match status" value="1"/>
</dbReference>
<dbReference type="InterPro" id="IPR045584">
    <property type="entry name" value="Pilin-like"/>
</dbReference>
<dbReference type="InterPro" id="IPR012902">
    <property type="entry name" value="N_methyl_site"/>
</dbReference>
<proteinExistence type="predicted"/>
<accession>A0A7V9ABF5</accession>
<keyword evidence="2" id="KW-1185">Reference proteome</keyword>
<dbReference type="NCBIfam" id="TIGR02532">
    <property type="entry name" value="IV_pilin_GFxxxE"/>
    <property type="match status" value="1"/>
</dbReference>
<reference evidence="1 2" key="1">
    <citation type="submission" date="2020-07" db="EMBL/GenBank/DDBJ databases">
        <title>Thermogemmata thermophila gen. nov., sp. nov., a novel moderate thermophilic planctomycete from a Kamchatka hot spring.</title>
        <authorList>
            <person name="Elcheninov A.G."/>
            <person name="Podosokorskaya O.A."/>
            <person name="Kovaleva O.L."/>
            <person name="Novikov A."/>
            <person name="Bonch-Osmolovskaya E.A."/>
            <person name="Toshchakov S.V."/>
            <person name="Kublanov I.V."/>
        </authorList>
    </citation>
    <scope>NUCLEOTIDE SEQUENCE [LARGE SCALE GENOMIC DNA]</scope>
    <source>
        <strain evidence="1 2">2918</strain>
    </source>
</reference>
<dbReference type="EMBL" id="JACEFB010000003">
    <property type="protein sequence ID" value="MBA2225968.1"/>
    <property type="molecule type" value="Genomic_DNA"/>
</dbReference>
<dbReference type="AlphaFoldDB" id="A0A7V9ABF5"/>
<gene>
    <name evidence="1" type="ORF">H0921_07320</name>
</gene>
<sequence>MMASRRNAFSLVELLVVIAILAVLAGLTMSGVGYVRIRQQYRSSEQTVYKLQEALDQHVKALTEQVRKERLTRSSAFTQLLPYCVNDEDRAEALLLYCRLRHTFPVTFAEARSNLTIPAAGINWPPHTAYADLPPSISGLPEQEAAALLYKALSRLGTGGANFASDDVMNAAQADIAINNGTVRVFTDFWGTPIILGRFYSSPELNAPPYINPKPGSHDPFDPLGKLADPNWTNRADAQTRLGVVFDANNKVLTVISLGRDRIFGSNDDILGYRLRQLGARGGNPSAQ</sequence>